<dbReference type="Proteomes" id="UP000799291">
    <property type="component" value="Unassembled WGS sequence"/>
</dbReference>
<feature type="non-terminal residue" evidence="6">
    <location>
        <position position="229"/>
    </location>
</feature>
<dbReference type="Gene3D" id="3.40.50.10190">
    <property type="entry name" value="BRCT domain"/>
    <property type="match status" value="2"/>
</dbReference>
<evidence type="ECO:0000256" key="1">
    <source>
        <dbReference type="ARBA" id="ARBA00004123"/>
    </source>
</evidence>
<dbReference type="CDD" id="cd17744">
    <property type="entry name" value="BRCT_MDC1_rpt1"/>
    <property type="match status" value="1"/>
</dbReference>
<comment type="subcellular location">
    <subcellularLocation>
        <location evidence="1">Nucleus</location>
    </subcellularLocation>
</comment>
<keyword evidence="3" id="KW-0539">Nucleus</keyword>
<dbReference type="Pfam" id="PF00533">
    <property type="entry name" value="BRCT"/>
    <property type="match status" value="1"/>
</dbReference>
<dbReference type="GO" id="GO:0006974">
    <property type="term" value="P:DNA damage response"/>
    <property type="evidence" value="ECO:0007669"/>
    <property type="project" value="UniProtKB-KW"/>
</dbReference>
<dbReference type="PANTHER" id="PTHR23196:SF1">
    <property type="entry name" value="PAX-INTERACTING PROTEIN 1"/>
    <property type="match status" value="1"/>
</dbReference>
<sequence length="229" mass="24948">SQRSSQRSTKDDSDEYDGPTPRVAFSNSAIPESGKEAIKFLKKHGASVVESVNEYCNILCVKPNHLVKTMKLLQAIALGIPIVTDKWLLSSAKAGHFIPLRPFIPSAPAQEAAWSFSLARIWAQPQTHLFAGYTMHFTPALKATYKAFAEIEQVCKAAGARRVVSKKAAGKDGDGADTVVLASEEGDLDAEVLLERGRAVFSKDFLTNSILRGEVDLQSEEFRIKGVKA</sequence>
<evidence type="ECO:0000259" key="5">
    <source>
        <dbReference type="PROSITE" id="PS50172"/>
    </source>
</evidence>
<name>A0A6G1J8X9_9PLEO</name>
<dbReference type="InterPro" id="IPR051579">
    <property type="entry name" value="DDR_Transcriptional_Reg"/>
</dbReference>
<dbReference type="PROSITE" id="PS50172">
    <property type="entry name" value="BRCT"/>
    <property type="match status" value="1"/>
</dbReference>
<evidence type="ECO:0000313" key="6">
    <source>
        <dbReference type="EMBL" id="KAF2686982.1"/>
    </source>
</evidence>
<keyword evidence="2" id="KW-0227">DNA damage</keyword>
<dbReference type="EMBL" id="MU005576">
    <property type="protein sequence ID" value="KAF2686982.1"/>
    <property type="molecule type" value="Genomic_DNA"/>
</dbReference>
<reference evidence="6" key="1">
    <citation type="journal article" date="2020" name="Stud. Mycol.">
        <title>101 Dothideomycetes genomes: a test case for predicting lifestyles and emergence of pathogens.</title>
        <authorList>
            <person name="Haridas S."/>
            <person name="Albert R."/>
            <person name="Binder M."/>
            <person name="Bloem J."/>
            <person name="Labutti K."/>
            <person name="Salamov A."/>
            <person name="Andreopoulos B."/>
            <person name="Baker S."/>
            <person name="Barry K."/>
            <person name="Bills G."/>
            <person name="Bluhm B."/>
            <person name="Cannon C."/>
            <person name="Castanera R."/>
            <person name="Culley D."/>
            <person name="Daum C."/>
            <person name="Ezra D."/>
            <person name="Gonzalez J."/>
            <person name="Henrissat B."/>
            <person name="Kuo A."/>
            <person name="Liang C."/>
            <person name="Lipzen A."/>
            <person name="Lutzoni F."/>
            <person name="Magnuson J."/>
            <person name="Mondo S."/>
            <person name="Nolan M."/>
            <person name="Ohm R."/>
            <person name="Pangilinan J."/>
            <person name="Park H.-J."/>
            <person name="Ramirez L."/>
            <person name="Alfaro M."/>
            <person name="Sun H."/>
            <person name="Tritt A."/>
            <person name="Yoshinaga Y."/>
            <person name="Zwiers L.-H."/>
            <person name="Turgeon B."/>
            <person name="Goodwin S."/>
            <person name="Spatafora J."/>
            <person name="Crous P."/>
            <person name="Grigoriev I."/>
        </authorList>
    </citation>
    <scope>NUCLEOTIDE SEQUENCE</scope>
    <source>
        <strain evidence="6">CBS 122367</strain>
    </source>
</reference>
<protein>
    <recommendedName>
        <fullName evidence="5">BRCT domain-containing protein</fullName>
    </recommendedName>
</protein>
<dbReference type="AlphaFoldDB" id="A0A6G1J8X9"/>
<dbReference type="PANTHER" id="PTHR23196">
    <property type="entry name" value="PAX TRANSCRIPTION ACTIVATION DOMAIN INTERACTING PROTEIN"/>
    <property type="match status" value="1"/>
</dbReference>
<evidence type="ECO:0000256" key="2">
    <source>
        <dbReference type="ARBA" id="ARBA00022763"/>
    </source>
</evidence>
<feature type="region of interest" description="Disordered" evidence="4">
    <location>
        <begin position="1"/>
        <end position="27"/>
    </location>
</feature>
<dbReference type="OrthoDB" id="342264at2759"/>
<evidence type="ECO:0000313" key="7">
    <source>
        <dbReference type="Proteomes" id="UP000799291"/>
    </source>
</evidence>
<evidence type="ECO:0000256" key="3">
    <source>
        <dbReference type="ARBA" id="ARBA00023242"/>
    </source>
</evidence>
<keyword evidence="7" id="KW-1185">Reference proteome</keyword>
<feature type="non-terminal residue" evidence="6">
    <location>
        <position position="1"/>
    </location>
</feature>
<dbReference type="GO" id="GO:0005634">
    <property type="term" value="C:nucleus"/>
    <property type="evidence" value="ECO:0007669"/>
    <property type="project" value="UniProtKB-SubCell"/>
</dbReference>
<dbReference type="InterPro" id="IPR036420">
    <property type="entry name" value="BRCT_dom_sf"/>
</dbReference>
<organism evidence="6 7">
    <name type="scientific">Lentithecium fluviatile CBS 122367</name>
    <dbReference type="NCBI Taxonomy" id="1168545"/>
    <lineage>
        <taxon>Eukaryota</taxon>
        <taxon>Fungi</taxon>
        <taxon>Dikarya</taxon>
        <taxon>Ascomycota</taxon>
        <taxon>Pezizomycotina</taxon>
        <taxon>Dothideomycetes</taxon>
        <taxon>Pleosporomycetidae</taxon>
        <taxon>Pleosporales</taxon>
        <taxon>Massarineae</taxon>
        <taxon>Lentitheciaceae</taxon>
        <taxon>Lentithecium</taxon>
    </lineage>
</organism>
<gene>
    <name evidence="6" type="ORF">K458DRAFT_240588</name>
</gene>
<dbReference type="InterPro" id="IPR001357">
    <property type="entry name" value="BRCT_dom"/>
</dbReference>
<dbReference type="SMART" id="SM00292">
    <property type="entry name" value="BRCT"/>
    <property type="match status" value="2"/>
</dbReference>
<accession>A0A6G1J8X9</accession>
<feature type="domain" description="BRCT" evidence="5">
    <location>
        <begin position="39"/>
        <end position="105"/>
    </location>
</feature>
<dbReference type="SUPFAM" id="SSF52113">
    <property type="entry name" value="BRCT domain"/>
    <property type="match status" value="1"/>
</dbReference>
<evidence type="ECO:0000256" key="4">
    <source>
        <dbReference type="SAM" id="MobiDB-lite"/>
    </source>
</evidence>
<proteinExistence type="predicted"/>